<reference evidence="2 3" key="1">
    <citation type="journal article" date="2018" name="Front. Plant Sci.">
        <title>Red Clover (Trifolium pratense) and Zigzag Clover (T. medium) - A Picture of Genomic Similarities and Differences.</title>
        <authorList>
            <person name="Dluhosova J."/>
            <person name="Istvanek J."/>
            <person name="Nedelnik J."/>
            <person name="Repkova J."/>
        </authorList>
    </citation>
    <scope>NUCLEOTIDE SEQUENCE [LARGE SCALE GENOMIC DNA]</scope>
    <source>
        <strain evidence="3">cv. 10/8</strain>
        <tissue evidence="2">Leaf</tissue>
    </source>
</reference>
<evidence type="ECO:0000313" key="2">
    <source>
        <dbReference type="EMBL" id="MCI47053.1"/>
    </source>
</evidence>
<dbReference type="AlphaFoldDB" id="A0A392SDN1"/>
<name>A0A392SDN1_9FABA</name>
<comment type="caution">
    <text evidence="2">The sequence shown here is derived from an EMBL/GenBank/DDBJ whole genome shotgun (WGS) entry which is preliminary data.</text>
</comment>
<proteinExistence type="predicted"/>
<feature type="non-terminal residue" evidence="2">
    <location>
        <position position="77"/>
    </location>
</feature>
<feature type="non-terminal residue" evidence="2">
    <location>
        <position position="1"/>
    </location>
</feature>
<organism evidence="2 3">
    <name type="scientific">Trifolium medium</name>
    <dbReference type="NCBI Taxonomy" id="97028"/>
    <lineage>
        <taxon>Eukaryota</taxon>
        <taxon>Viridiplantae</taxon>
        <taxon>Streptophyta</taxon>
        <taxon>Embryophyta</taxon>
        <taxon>Tracheophyta</taxon>
        <taxon>Spermatophyta</taxon>
        <taxon>Magnoliopsida</taxon>
        <taxon>eudicotyledons</taxon>
        <taxon>Gunneridae</taxon>
        <taxon>Pentapetalae</taxon>
        <taxon>rosids</taxon>
        <taxon>fabids</taxon>
        <taxon>Fabales</taxon>
        <taxon>Fabaceae</taxon>
        <taxon>Papilionoideae</taxon>
        <taxon>50 kb inversion clade</taxon>
        <taxon>NPAAA clade</taxon>
        <taxon>Hologalegina</taxon>
        <taxon>IRL clade</taxon>
        <taxon>Trifolieae</taxon>
        <taxon>Trifolium</taxon>
    </lineage>
</organism>
<evidence type="ECO:0000256" key="1">
    <source>
        <dbReference type="SAM" id="Coils"/>
    </source>
</evidence>
<accession>A0A392SDN1</accession>
<keyword evidence="3" id="KW-1185">Reference proteome</keyword>
<evidence type="ECO:0000313" key="3">
    <source>
        <dbReference type="Proteomes" id="UP000265520"/>
    </source>
</evidence>
<dbReference type="EMBL" id="LXQA010366596">
    <property type="protein sequence ID" value="MCI47053.1"/>
    <property type="molecule type" value="Genomic_DNA"/>
</dbReference>
<feature type="coiled-coil region" evidence="1">
    <location>
        <begin position="41"/>
        <end position="77"/>
    </location>
</feature>
<sequence length="77" mass="8968">PSDVSDEGEVLKAKFAKTVDVLVKHVQEKMFEDRGAEDHVANEVVLALNALEEEFVKAEEEEKKRLEEEEKRRREEE</sequence>
<dbReference type="Proteomes" id="UP000265520">
    <property type="component" value="Unassembled WGS sequence"/>
</dbReference>
<keyword evidence="1" id="KW-0175">Coiled coil</keyword>
<protein>
    <submittedName>
        <fullName evidence="2">Uncharacterized protein</fullName>
    </submittedName>
</protein>